<dbReference type="OrthoDB" id="5313977at2759"/>
<evidence type="ECO:0000313" key="1">
    <source>
        <dbReference type="EMBL" id="CAF9922918.1"/>
    </source>
</evidence>
<sequence>MYSNSIFGIIALAQEPWDRLLPFDDYTVSAGWYASELKAAVIPPAPTTVLRFKHVIMGIYELGCHVADGRHFNYEVAFLSVNGRVAGIVSLENQTPGLVGGHNATAYNSSSVEVMQVAYSTSVADEPGIFVDPGDVNFVIYYNKLGGNRIYIETLFTAFLDALANASPNDVDELGASVYSCGGYAGEKLGTGFFKAAIPVVGNTTAIAQRVDG</sequence>
<evidence type="ECO:0000313" key="2">
    <source>
        <dbReference type="Proteomes" id="UP000664534"/>
    </source>
</evidence>
<proteinExistence type="predicted"/>
<name>A0A8H3FJ48_9LECA</name>
<dbReference type="AlphaFoldDB" id="A0A8H3FJ48"/>
<comment type="caution">
    <text evidence="1">The sequence shown here is derived from an EMBL/GenBank/DDBJ whole genome shotgun (WGS) entry which is preliminary data.</text>
</comment>
<accession>A0A8H3FJ48</accession>
<keyword evidence="2" id="KW-1185">Reference proteome</keyword>
<reference evidence="1" key="1">
    <citation type="submission" date="2021-03" db="EMBL/GenBank/DDBJ databases">
        <authorList>
            <person name="Tagirdzhanova G."/>
        </authorList>
    </citation>
    <scope>NUCLEOTIDE SEQUENCE</scope>
</reference>
<organism evidence="1 2">
    <name type="scientific">Imshaugia aleurites</name>
    <dbReference type="NCBI Taxonomy" id="172621"/>
    <lineage>
        <taxon>Eukaryota</taxon>
        <taxon>Fungi</taxon>
        <taxon>Dikarya</taxon>
        <taxon>Ascomycota</taxon>
        <taxon>Pezizomycotina</taxon>
        <taxon>Lecanoromycetes</taxon>
        <taxon>OSLEUM clade</taxon>
        <taxon>Lecanoromycetidae</taxon>
        <taxon>Lecanorales</taxon>
        <taxon>Lecanorineae</taxon>
        <taxon>Parmeliaceae</taxon>
        <taxon>Imshaugia</taxon>
    </lineage>
</organism>
<protein>
    <submittedName>
        <fullName evidence="1">Uncharacterized protein</fullName>
    </submittedName>
</protein>
<gene>
    <name evidence="1" type="ORF">IMSHALPRED_005799</name>
</gene>
<dbReference type="EMBL" id="CAJPDT010000032">
    <property type="protein sequence ID" value="CAF9922918.1"/>
    <property type="molecule type" value="Genomic_DNA"/>
</dbReference>
<dbReference type="Proteomes" id="UP000664534">
    <property type="component" value="Unassembled WGS sequence"/>
</dbReference>